<dbReference type="CDD" id="cd00130">
    <property type="entry name" value="PAS"/>
    <property type="match status" value="2"/>
</dbReference>
<dbReference type="NCBIfam" id="TIGR00254">
    <property type="entry name" value="GGDEF"/>
    <property type="match status" value="1"/>
</dbReference>
<dbReference type="SMART" id="SM00091">
    <property type="entry name" value="PAS"/>
    <property type="match status" value="2"/>
</dbReference>
<evidence type="ECO:0000313" key="5">
    <source>
        <dbReference type="EMBL" id="GAL31767.1"/>
    </source>
</evidence>
<dbReference type="CDD" id="cd01949">
    <property type="entry name" value="GGDEF"/>
    <property type="match status" value="1"/>
</dbReference>
<accession>A0A090TK76</accession>
<dbReference type="EMBL" id="BBMT01000001">
    <property type="protein sequence ID" value="GAL31767.1"/>
    <property type="molecule type" value="Genomic_DNA"/>
</dbReference>
<evidence type="ECO:0000259" key="1">
    <source>
        <dbReference type="PROSITE" id="PS50112"/>
    </source>
</evidence>
<feature type="domain" description="PAC" evidence="2">
    <location>
        <begin position="199"/>
        <end position="253"/>
    </location>
</feature>
<reference evidence="5 6" key="2">
    <citation type="submission" date="2014-09" db="EMBL/GenBank/DDBJ databases">
        <authorList>
            <consortium name="NBRP consortium"/>
            <person name="Sawabe T."/>
            <person name="Meirelles P."/>
            <person name="Nakanishi M."/>
            <person name="Sayaka M."/>
            <person name="Hattori M."/>
            <person name="Ohkuma M."/>
        </authorList>
    </citation>
    <scope>NUCLEOTIDE SEQUENCE [LARGE SCALE GENOMIC DNA]</scope>
    <source>
        <strain evidence="5 6">JCM 19240</strain>
    </source>
</reference>
<dbReference type="Pfam" id="PF08448">
    <property type="entry name" value="PAS_4"/>
    <property type="match status" value="1"/>
</dbReference>
<dbReference type="PROSITE" id="PS50887">
    <property type="entry name" value="GGDEF"/>
    <property type="match status" value="1"/>
</dbReference>
<feature type="domain" description="PAC" evidence="2">
    <location>
        <begin position="79"/>
        <end position="131"/>
    </location>
</feature>
<gene>
    <name evidence="5" type="ORF">JCM19240_5198</name>
</gene>
<dbReference type="InterPro" id="IPR000700">
    <property type="entry name" value="PAS-assoc_C"/>
</dbReference>
<feature type="domain" description="PAS" evidence="1">
    <location>
        <begin position="128"/>
        <end position="174"/>
    </location>
</feature>
<dbReference type="Pfam" id="PF00990">
    <property type="entry name" value="GGDEF"/>
    <property type="match status" value="1"/>
</dbReference>
<proteinExistence type="predicted"/>
<dbReference type="SUPFAM" id="SSF55073">
    <property type="entry name" value="Nucleotide cyclase"/>
    <property type="match status" value="1"/>
</dbReference>
<dbReference type="Gene3D" id="3.20.20.450">
    <property type="entry name" value="EAL domain"/>
    <property type="match status" value="1"/>
</dbReference>
<dbReference type="InterPro" id="IPR001633">
    <property type="entry name" value="EAL_dom"/>
</dbReference>
<dbReference type="InterPro" id="IPR000160">
    <property type="entry name" value="GGDEF_dom"/>
</dbReference>
<evidence type="ECO:0000259" key="3">
    <source>
        <dbReference type="PROSITE" id="PS50883"/>
    </source>
</evidence>
<evidence type="ECO:0000259" key="4">
    <source>
        <dbReference type="PROSITE" id="PS50887"/>
    </source>
</evidence>
<dbReference type="PROSITE" id="PS50112">
    <property type="entry name" value="PAS"/>
    <property type="match status" value="2"/>
</dbReference>
<organism evidence="5 6">
    <name type="scientific">Vibrio maritimus</name>
    <dbReference type="NCBI Taxonomy" id="990268"/>
    <lineage>
        <taxon>Bacteria</taxon>
        <taxon>Pseudomonadati</taxon>
        <taxon>Pseudomonadota</taxon>
        <taxon>Gammaproteobacteria</taxon>
        <taxon>Vibrionales</taxon>
        <taxon>Vibrionaceae</taxon>
        <taxon>Vibrio</taxon>
    </lineage>
</organism>
<dbReference type="PROSITE" id="PS50883">
    <property type="entry name" value="EAL"/>
    <property type="match status" value="1"/>
</dbReference>
<dbReference type="InterPro" id="IPR029787">
    <property type="entry name" value="Nucleotide_cyclase"/>
</dbReference>
<dbReference type="AlphaFoldDB" id="A0A090TK76"/>
<dbReference type="CDD" id="cd01948">
    <property type="entry name" value="EAL"/>
    <property type="match status" value="1"/>
</dbReference>
<dbReference type="InterPro" id="IPR001610">
    <property type="entry name" value="PAC"/>
</dbReference>
<dbReference type="PANTHER" id="PTHR44757:SF2">
    <property type="entry name" value="BIOFILM ARCHITECTURE MAINTENANCE PROTEIN MBAA"/>
    <property type="match status" value="1"/>
</dbReference>
<dbReference type="Pfam" id="PF00563">
    <property type="entry name" value="EAL"/>
    <property type="match status" value="1"/>
</dbReference>
<dbReference type="InterPro" id="IPR052155">
    <property type="entry name" value="Biofilm_reg_signaling"/>
</dbReference>
<comment type="caution">
    <text evidence="5">The sequence shown here is derived from an EMBL/GenBank/DDBJ whole genome shotgun (WGS) entry which is preliminary data.</text>
</comment>
<dbReference type="InterPro" id="IPR035919">
    <property type="entry name" value="EAL_sf"/>
</dbReference>
<feature type="domain" description="PAS" evidence="1">
    <location>
        <begin position="5"/>
        <end position="75"/>
    </location>
</feature>
<dbReference type="InterPro" id="IPR035965">
    <property type="entry name" value="PAS-like_dom_sf"/>
</dbReference>
<dbReference type="PROSITE" id="PS50113">
    <property type="entry name" value="PAC"/>
    <property type="match status" value="2"/>
</dbReference>
<protein>
    <submittedName>
        <fullName evidence="5">Diguanylate cyclase</fullName>
    </submittedName>
</protein>
<evidence type="ECO:0000259" key="2">
    <source>
        <dbReference type="PROSITE" id="PS50113"/>
    </source>
</evidence>
<dbReference type="Gene3D" id="3.30.450.20">
    <property type="entry name" value="PAS domain"/>
    <property type="match status" value="2"/>
</dbReference>
<dbReference type="SMART" id="SM00267">
    <property type="entry name" value="GGDEF"/>
    <property type="match status" value="1"/>
</dbReference>
<dbReference type="SMART" id="SM00086">
    <property type="entry name" value="PAC"/>
    <property type="match status" value="2"/>
</dbReference>
<name>A0A090TK76_9VIBR</name>
<feature type="domain" description="GGDEF" evidence="4">
    <location>
        <begin position="285"/>
        <end position="419"/>
    </location>
</feature>
<dbReference type="InterPro" id="IPR000014">
    <property type="entry name" value="PAS"/>
</dbReference>
<reference evidence="5 6" key="1">
    <citation type="submission" date="2014-09" db="EMBL/GenBank/DDBJ databases">
        <title>Vibrio maritimus JCM 19240. (C210) whole genome shotgun sequence.</title>
        <authorList>
            <person name="Sawabe T."/>
            <person name="Meirelles P."/>
            <person name="Nakanishi M."/>
            <person name="Sayaka M."/>
            <person name="Hattori M."/>
            <person name="Ohkuma M."/>
        </authorList>
    </citation>
    <scope>NUCLEOTIDE SEQUENCE [LARGE SCALE GENOMIC DNA]</scope>
    <source>
        <strain evidence="5 6">JCM 19240</strain>
    </source>
</reference>
<dbReference type="SUPFAM" id="SSF141868">
    <property type="entry name" value="EAL domain-like"/>
    <property type="match status" value="1"/>
</dbReference>
<evidence type="ECO:0000313" key="6">
    <source>
        <dbReference type="Proteomes" id="UP000029224"/>
    </source>
</evidence>
<dbReference type="InterPro" id="IPR043128">
    <property type="entry name" value="Rev_trsase/Diguanyl_cyclase"/>
</dbReference>
<dbReference type="Gene3D" id="3.30.70.270">
    <property type="match status" value="1"/>
</dbReference>
<dbReference type="Proteomes" id="UP000029224">
    <property type="component" value="Unassembled WGS sequence"/>
</dbReference>
<dbReference type="PANTHER" id="PTHR44757">
    <property type="entry name" value="DIGUANYLATE CYCLASE DGCP"/>
    <property type="match status" value="1"/>
</dbReference>
<keyword evidence="6" id="KW-1185">Reference proteome</keyword>
<sequence>MSLKNLPTLQQFIDALDDHIWVKDAGGQYVAVNGASETAWQHPRDHIFGKTDRELFSKERAEYFRRVDEKVVAKGGQQTVEECAALDRDGNEVWLETVKSPITDETGDLVGIIGMTRNATRRKQVEARLSLTSEIFNNFQEGMMITDHNANILDVNRAFTDLTGYEEAEVIGRNPSFLQSGQHDPNFYTELWLQLQKHGQWKGEFINRKKDGSIYPQLATISAIADESGDLLHYICVFEDISLRKAHEEKLRRMAFFDPLTNLPNRVHLTHLLEQSIALGEKSDTPFATLFLDLDHFKHINDSKGHLFGDQLLAQVADRLQAMRAGSATIGRIGGDEFVIILTDYDCEATLLDIIDQTLGVFNTPFVFEDNEHLRVSGSIGVARYPNDGRDSETLLKNADTAMYLAKKNGRSGYAFYSPDLTDRSVQHVRIQSALHDAVDKEQLSLAYQPQYRLEDNALVGVEVLLRWEHPELGFIPPSLFIPIAEKTGLIQHIGQWYSKPRVSKEECGLTRGFPLENWR</sequence>
<dbReference type="NCBIfam" id="TIGR00229">
    <property type="entry name" value="sensory_box"/>
    <property type="match status" value="2"/>
</dbReference>
<dbReference type="Pfam" id="PF13426">
    <property type="entry name" value="PAS_9"/>
    <property type="match status" value="1"/>
</dbReference>
<feature type="domain" description="EAL" evidence="3">
    <location>
        <begin position="428"/>
        <end position="520"/>
    </location>
</feature>
<dbReference type="SUPFAM" id="SSF55785">
    <property type="entry name" value="PYP-like sensor domain (PAS domain)"/>
    <property type="match status" value="2"/>
</dbReference>
<dbReference type="InterPro" id="IPR013656">
    <property type="entry name" value="PAS_4"/>
</dbReference>